<proteinExistence type="predicted"/>
<evidence type="ECO:0000313" key="2">
    <source>
        <dbReference type="EMBL" id="OTG08072.1"/>
    </source>
</evidence>
<dbReference type="EMBL" id="MNCJ02000326">
    <property type="protein sequence ID" value="KAF5781643.1"/>
    <property type="molecule type" value="Genomic_DNA"/>
</dbReference>
<evidence type="ECO:0000313" key="1">
    <source>
        <dbReference type="EMBL" id="KAF5781643.1"/>
    </source>
</evidence>
<reference evidence="1" key="3">
    <citation type="submission" date="2020-06" db="EMBL/GenBank/DDBJ databases">
        <title>Helianthus annuus Genome sequencing and assembly Release 2.</title>
        <authorList>
            <person name="Gouzy J."/>
            <person name="Langlade N."/>
            <person name="Munos S."/>
        </authorList>
    </citation>
    <scope>NUCLEOTIDE SEQUENCE</scope>
    <source>
        <tissue evidence="1">Leaves</tissue>
    </source>
</reference>
<accession>A0A251TBP5</accession>
<dbReference type="Gramene" id="mRNA:HanXRQr2_Chr11g0486171">
    <property type="protein sequence ID" value="mRNA:HanXRQr2_Chr11g0486171"/>
    <property type="gene ID" value="HanXRQr2_Chr11g0486171"/>
</dbReference>
<evidence type="ECO:0000313" key="3">
    <source>
        <dbReference type="Proteomes" id="UP000215914"/>
    </source>
</evidence>
<reference evidence="1 3" key="1">
    <citation type="journal article" date="2017" name="Nature">
        <title>The sunflower genome provides insights into oil metabolism, flowering and Asterid evolution.</title>
        <authorList>
            <person name="Badouin H."/>
            <person name="Gouzy J."/>
            <person name="Grassa C.J."/>
            <person name="Murat F."/>
            <person name="Staton S.E."/>
            <person name="Cottret L."/>
            <person name="Lelandais-Briere C."/>
            <person name="Owens G.L."/>
            <person name="Carrere S."/>
            <person name="Mayjonade B."/>
            <person name="Legrand L."/>
            <person name="Gill N."/>
            <person name="Kane N.C."/>
            <person name="Bowers J.E."/>
            <person name="Hubner S."/>
            <person name="Bellec A."/>
            <person name="Berard A."/>
            <person name="Berges H."/>
            <person name="Blanchet N."/>
            <person name="Boniface M.C."/>
            <person name="Brunel D."/>
            <person name="Catrice O."/>
            <person name="Chaidir N."/>
            <person name="Claudel C."/>
            <person name="Donnadieu C."/>
            <person name="Faraut T."/>
            <person name="Fievet G."/>
            <person name="Helmstetter N."/>
            <person name="King M."/>
            <person name="Knapp S.J."/>
            <person name="Lai Z."/>
            <person name="Le Paslier M.C."/>
            <person name="Lippi Y."/>
            <person name="Lorenzon L."/>
            <person name="Mandel J.R."/>
            <person name="Marage G."/>
            <person name="Marchand G."/>
            <person name="Marquand E."/>
            <person name="Bret-Mestries E."/>
            <person name="Morien E."/>
            <person name="Nambeesan S."/>
            <person name="Nguyen T."/>
            <person name="Pegot-Espagnet P."/>
            <person name="Pouilly N."/>
            <person name="Raftis F."/>
            <person name="Sallet E."/>
            <person name="Schiex T."/>
            <person name="Thomas J."/>
            <person name="Vandecasteele C."/>
            <person name="Vares D."/>
            <person name="Vear F."/>
            <person name="Vautrin S."/>
            <person name="Crespi M."/>
            <person name="Mangin B."/>
            <person name="Burke J.M."/>
            <person name="Salse J."/>
            <person name="Munos S."/>
            <person name="Vincourt P."/>
            <person name="Rieseberg L.H."/>
            <person name="Langlade N.B."/>
        </authorList>
    </citation>
    <scope>NUCLEOTIDE SEQUENCE [LARGE SCALE GENOMIC DNA]</scope>
    <source>
        <strain evidence="3">cv. SF193</strain>
        <tissue evidence="1">Leaves</tissue>
    </source>
</reference>
<reference evidence="2" key="2">
    <citation type="submission" date="2017-02" db="EMBL/GenBank/DDBJ databases">
        <title>Sunflower complete genome.</title>
        <authorList>
            <person name="Langlade N."/>
            <person name="Munos S."/>
        </authorList>
    </citation>
    <scope>NUCLEOTIDE SEQUENCE [LARGE SCALE GENOMIC DNA]</scope>
    <source>
        <tissue evidence="2">Leaves</tissue>
    </source>
</reference>
<protein>
    <submittedName>
        <fullName evidence="2">Uncharacterized protein</fullName>
    </submittedName>
</protein>
<gene>
    <name evidence="2" type="ORF">HannXRQ_Chr11g0337541</name>
    <name evidence="1" type="ORF">HanXRQr2_Chr11g0486171</name>
</gene>
<keyword evidence="3" id="KW-1185">Reference proteome</keyword>
<dbReference type="AlphaFoldDB" id="A0A251TBP5"/>
<organism evidence="2 3">
    <name type="scientific">Helianthus annuus</name>
    <name type="common">Common sunflower</name>
    <dbReference type="NCBI Taxonomy" id="4232"/>
    <lineage>
        <taxon>Eukaryota</taxon>
        <taxon>Viridiplantae</taxon>
        <taxon>Streptophyta</taxon>
        <taxon>Embryophyta</taxon>
        <taxon>Tracheophyta</taxon>
        <taxon>Spermatophyta</taxon>
        <taxon>Magnoliopsida</taxon>
        <taxon>eudicotyledons</taxon>
        <taxon>Gunneridae</taxon>
        <taxon>Pentapetalae</taxon>
        <taxon>asterids</taxon>
        <taxon>campanulids</taxon>
        <taxon>Asterales</taxon>
        <taxon>Asteraceae</taxon>
        <taxon>Asteroideae</taxon>
        <taxon>Heliantheae alliance</taxon>
        <taxon>Heliantheae</taxon>
        <taxon>Helianthus</taxon>
    </lineage>
</organism>
<dbReference type="InParanoid" id="A0A251TBP5"/>
<dbReference type="Proteomes" id="UP000215914">
    <property type="component" value="Chromosome 11"/>
</dbReference>
<sequence length="65" mass="7666">MEEVQQQQPNGSVGQEVKLKSRLMVLLRLMESLLKMHCSNLQITPNRKLVTQAIFMKTVWRLWVK</sequence>
<dbReference type="EMBL" id="CM007900">
    <property type="protein sequence ID" value="OTG08072.1"/>
    <property type="molecule type" value="Genomic_DNA"/>
</dbReference>
<name>A0A251TBP5_HELAN</name>